<keyword evidence="7" id="KW-0436">Ligase</keyword>
<dbReference type="PANTHER" id="PTHR37422:SF13">
    <property type="entry name" value="LIPOPOLYSACCHARIDE BIOSYNTHESIS PROTEIN PA4999-RELATED"/>
    <property type="match status" value="1"/>
</dbReference>
<protein>
    <submittedName>
        <fullName evidence="7">O-antigen ligase</fullName>
    </submittedName>
</protein>
<feature type="transmembrane region" description="Helical" evidence="5">
    <location>
        <begin position="44"/>
        <end position="63"/>
    </location>
</feature>
<sequence length="418" mass="44223">MSPPIIPGFPPSEPILSRRLVRLGTGLLIALPLAMWLANRSAPLVLGLAALCFLASVVAAEGWSSLLQRLRARLLAPAGLALGGFLLWSLATIAWSHRMGPSLAMWGELALPMASGLVIAASGRFHPDRRESRALAVAIALAGVLMMAELATNLSVRIALDIGKQVTYIFNRPVLTCLVLLPVAVAGLSLRWRGSALDWLLAAAAVVVVAMISFDSESGAAGLGFLLLALTWLAARLLPRLMLALVALGFVATMALAPVMGRLGDEALPQSLHERLANSHSRDRVDIWLSFGEAIRARPVLGSGFGTSPTLDRHPVALEVSPPRRQLLAVGHPHSAPVQAWVETGAIGAALLTLAGLALLWRLRHLPARDLAPRLALAACAFGVATVAHGAWQGWWIAALALAAVWFFCGVPSADRHD</sequence>
<feature type="transmembrane region" description="Helical" evidence="5">
    <location>
        <begin position="340"/>
        <end position="359"/>
    </location>
</feature>
<organism evidence="7 8">
    <name type="scientific">Bosea robiniae</name>
    <dbReference type="NCBI Taxonomy" id="1036780"/>
    <lineage>
        <taxon>Bacteria</taxon>
        <taxon>Pseudomonadati</taxon>
        <taxon>Pseudomonadota</taxon>
        <taxon>Alphaproteobacteria</taxon>
        <taxon>Hyphomicrobiales</taxon>
        <taxon>Boseaceae</taxon>
        <taxon>Bosea</taxon>
    </lineage>
</organism>
<feature type="transmembrane region" description="Helical" evidence="5">
    <location>
        <begin position="168"/>
        <end position="190"/>
    </location>
</feature>
<evidence type="ECO:0000256" key="5">
    <source>
        <dbReference type="SAM" id="Phobius"/>
    </source>
</evidence>
<evidence type="ECO:0000256" key="4">
    <source>
        <dbReference type="ARBA" id="ARBA00023136"/>
    </source>
</evidence>
<feature type="transmembrane region" description="Helical" evidence="5">
    <location>
        <begin position="134"/>
        <end position="156"/>
    </location>
</feature>
<dbReference type="RefSeq" id="WP_091855661.1">
    <property type="nucleotide sequence ID" value="NZ_FNBZ01000001.1"/>
</dbReference>
<dbReference type="InterPro" id="IPR007016">
    <property type="entry name" value="O-antigen_ligase-rel_domated"/>
</dbReference>
<reference evidence="7 8" key="1">
    <citation type="submission" date="2016-10" db="EMBL/GenBank/DDBJ databases">
        <authorList>
            <person name="Varghese N."/>
            <person name="Submissions S."/>
        </authorList>
    </citation>
    <scope>NUCLEOTIDE SEQUENCE [LARGE SCALE GENOMIC DNA]</scope>
    <source>
        <strain evidence="7 8">DSM 26672</strain>
    </source>
</reference>
<feature type="domain" description="O-antigen ligase-related" evidence="6">
    <location>
        <begin position="205"/>
        <end position="352"/>
    </location>
</feature>
<evidence type="ECO:0000256" key="2">
    <source>
        <dbReference type="ARBA" id="ARBA00022692"/>
    </source>
</evidence>
<proteinExistence type="predicted"/>
<keyword evidence="4 5" id="KW-0472">Membrane</keyword>
<comment type="subcellular location">
    <subcellularLocation>
        <location evidence="1">Membrane</location>
        <topology evidence="1">Multi-pass membrane protein</topology>
    </subcellularLocation>
</comment>
<dbReference type="InterPro" id="IPR051533">
    <property type="entry name" value="WaaL-like"/>
</dbReference>
<feature type="transmembrane region" description="Helical" evidence="5">
    <location>
        <begin position="371"/>
        <end position="389"/>
    </location>
</feature>
<feature type="transmembrane region" description="Helical" evidence="5">
    <location>
        <begin position="197"/>
        <end position="214"/>
    </location>
</feature>
<evidence type="ECO:0000256" key="3">
    <source>
        <dbReference type="ARBA" id="ARBA00022989"/>
    </source>
</evidence>
<feature type="transmembrane region" description="Helical" evidence="5">
    <location>
        <begin position="243"/>
        <end position="261"/>
    </location>
</feature>
<keyword evidence="8" id="KW-1185">Reference proteome</keyword>
<dbReference type="Proteomes" id="UP000199468">
    <property type="component" value="Unassembled WGS sequence"/>
</dbReference>
<evidence type="ECO:0000256" key="1">
    <source>
        <dbReference type="ARBA" id="ARBA00004141"/>
    </source>
</evidence>
<feature type="transmembrane region" description="Helical" evidence="5">
    <location>
        <begin position="75"/>
        <end position="97"/>
    </location>
</feature>
<dbReference type="PANTHER" id="PTHR37422">
    <property type="entry name" value="TEICHURONIC ACID BIOSYNTHESIS PROTEIN TUAE"/>
    <property type="match status" value="1"/>
</dbReference>
<evidence type="ECO:0000313" key="7">
    <source>
        <dbReference type="EMBL" id="SDF38272.1"/>
    </source>
</evidence>
<name>A0ABY0NFC1_9HYPH</name>
<keyword evidence="3 5" id="KW-1133">Transmembrane helix</keyword>
<evidence type="ECO:0000259" key="6">
    <source>
        <dbReference type="Pfam" id="PF04932"/>
    </source>
</evidence>
<gene>
    <name evidence="7" type="ORF">SAMN05421844_101481</name>
</gene>
<accession>A0ABY0NFC1</accession>
<dbReference type="GO" id="GO:0016874">
    <property type="term" value="F:ligase activity"/>
    <property type="evidence" value="ECO:0007669"/>
    <property type="project" value="UniProtKB-KW"/>
</dbReference>
<dbReference type="EMBL" id="FNBZ01000001">
    <property type="protein sequence ID" value="SDF38272.1"/>
    <property type="molecule type" value="Genomic_DNA"/>
</dbReference>
<comment type="caution">
    <text evidence="7">The sequence shown here is derived from an EMBL/GenBank/DDBJ whole genome shotgun (WGS) entry which is preliminary data.</text>
</comment>
<evidence type="ECO:0000313" key="8">
    <source>
        <dbReference type="Proteomes" id="UP000199468"/>
    </source>
</evidence>
<keyword evidence="2 5" id="KW-0812">Transmembrane</keyword>
<dbReference type="Pfam" id="PF04932">
    <property type="entry name" value="Wzy_C"/>
    <property type="match status" value="1"/>
</dbReference>